<dbReference type="PANTHER" id="PTHR34220">
    <property type="entry name" value="SENSOR HISTIDINE KINASE YPDA"/>
    <property type="match status" value="1"/>
</dbReference>
<dbReference type="GO" id="GO:0000155">
    <property type="term" value="F:phosphorelay sensor kinase activity"/>
    <property type="evidence" value="ECO:0007669"/>
    <property type="project" value="InterPro"/>
</dbReference>
<keyword evidence="3" id="KW-0418">Kinase</keyword>
<dbReference type="InterPro" id="IPR010559">
    <property type="entry name" value="Sig_transdc_His_kin_internal"/>
</dbReference>
<evidence type="ECO:0000313" key="3">
    <source>
        <dbReference type="EMBL" id="WDE08516.1"/>
    </source>
</evidence>
<dbReference type="Gene3D" id="3.30.565.10">
    <property type="entry name" value="Histidine kinase-like ATPase, C-terminal domain"/>
    <property type="match status" value="1"/>
</dbReference>
<keyword evidence="1" id="KW-1133">Transmembrane helix</keyword>
<proteinExistence type="predicted"/>
<evidence type="ECO:0000259" key="2">
    <source>
        <dbReference type="Pfam" id="PF06580"/>
    </source>
</evidence>
<accession>A0AAE9Z850</accession>
<keyword evidence="4" id="KW-1185">Reference proteome</keyword>
<dbReference type="KEGG" id="tvd:SG34_031840"/>
<dbReference type="RefSeq" id="WP_161797923.1">
    <property type="nucleotide sequence ID" value="NZ_CP059734.1"/>
</dbReference>
<feature type="transmembrane region" description="Helical" evidence="1">
    <location>
        <begin position="12"/>
        <end position="36"/>
    </location>
</feature>
<feature type="domain" description="Signal transduction histidine kinase internal region" evidence="2">
    <location>
        <begin position="136"/>
        <end position="216"/>
    </location>
</feature>
<dbReference type="Proteomes" id="UP000032352">
    <property type="component" value="Chromosome pTvir"/>
</dbReference>
<keyword evidence="1" id="KW-0812">Transmembrane</keyword>
<dbReference type="SUPFAM" id="SSF55874">
    <property type="entry name" value="ATPase domain of HSP90 chaperone/DNA topoisomerase II/histidine kinase"/>
    <property type="match status" value="1"/>
</dbReference>
<feature type="transmembrane region" description="Helical" evidence="1">
    <location>
        <begin position="48"/>
        <end position="66"/>
    </location>
</feature>
<gene>
    <name evidence="3" type="ORF">SG34_031840</name>
</gene>
<dbReference type="EMBL" id="CP059734">
    <property type="protein sequence ID" value="WDE08516.1"/>
    <property type="molecule type" value="Genomic_DNA"/>
</dbReference>
<keyword evidence="1" id="KW-0472">Membrane</keyword>
<organism evidence="3 4">
    <name type="scientific">Thalassomonas viridans</name>
    <dbReference type="NCBI Taxonomy" id="137584"/>
    <lineage>
        <taxon>Bacteria</taxon>
        <taxon>Pseudomonadati</taxon>
        <taxon>Pseudomonadota</taxon>
        <taxon>Gammaproteobacteria</taxon>
        <taxon>Alteromonadales</taxon>
        <taxon>Colwelliaceae</taxon>
        <taxon>Thalassomonas</taxon>
    </lineage>
</organism>
<dbReference type="InterPro" id="IPR036890">
    <property type="entry name" value="HATPase_C_sf"/>
</dbReference>
<evidence type="ECO:0000256" key="1">
    <source>
        <dbReference type="SAM" id="Phobius"/>
    </source>
</evidence>
<reference evidence="3 4" key="1">
    <citation type="journal article" date="2015" name="Genome Announc.">
        <title>Draft Genome Sequences of Marine Isolates of Thalassomonas viridans and Thalassomonas actiniarum.</title>
        <authorList>
            <person name="Olonade I."/>
            <person name="van Zyl L.J."/>
            <person name="Trindade M."/>
        </authorList>
    </citation>
    <scope>NUCLEOTIDE SEQUENCE [LARGE SCALE GENOMIC DNA]</scope>
    <source>
        <strain evidence="3 4">XOM25</strain>
    </source>
</reference>
<dbReference type="InterPro" id="IPR050640">
    <property type="entry name" value="Bact_2-comp_sensor_kinase"/>
</dbReference>
<sequence>MIDILGHIRAGYYLYAQSVTYGVAAFILTSCVAFLSSKNKNSSVIFQSLYFVLILYIAAIVWHKIYKVIHFQLEEQLTVKVTQVFEQSFLEWTKTGYMPLFLFLVWGGFYLGIKWYMTHQAQQNKLTRALLDKKQAQLETLRYQLNPHFLFNVLNSIDVSVLSNDRDTAHHMLSHLSKFLRNTLQDGENDKVTLEKEFEVIQNFVSIEQLRFGEALEVQINLDDACRSALIPPMLLQPLMENAIKYAWSQKETGYVSISASKLAQTLKIIIRNNKAAVEAVNKGTGTGLKNTQERLQLAYGKDASIQTFELDHSFEVEVNIPWEEYL</sequence>
<dbReference type="AlphaFoldDB" id="A0AAE9Z850"/>
<reference evidence="3 4" key="2">
    <citation type="journal article" date="2022" name="Mar. Drugs">
        <title>Bioassay-Guided Fractionation Leads to the Detection of Cholic Acid Generated by the Rare Thalassomonas sp.</title>
        <authorList>
            <person name="Pheiffer F."/>
            <person name="Schneider Y.K."/>
            <person name="Hansen E.H."/>
            <person name="Andersen J.H."/>
            <person name="Isaksson J."/>
            <person name="Busche T."/>
            <person name="R C."/>
            <person name="Kalinowski J."/>
            <person name="Zyl L.V."/>
            <person name="Trindade M."/>
        </authorList>
    </citation>
    <scope>NUCLEOTIDE SEQUENCE [LARGE SCALE GENOMIC DNA]</scope>
    <source>
        <strain evidence="3 4">XOM25</strain>
    </source>
</reference>
<dbReference type="Pfam" id="PF06580">
    <property type="entry name" value="His_kinase"/>
    <property type="match status" value="1"/>
</dbReference>
<name>A0AAE9Z850_9GAMM</name>
<protein>
    <submittedName>
        <fullName evidence="3">Histidine kinase</fullName>
    </submittedName>
</protein>
<feature type="transmembrane region" description="Helical" evidence="1">
    <location>
        <begin position="97"/>
        <end position="117"/>
    </location>
</feature>
<dbReference type="PANTHER" id="PTHR34220:SF7">
    <property type="entry name" value="SENSOR HISTIDINE KINASE YPDA"/>
    <property type="match status" value="1"/>
</dbReference>
<dbReference type="GO" id="GO:0016020">
    <property type="term" value="C:membrane"/>
    <property type="evidence" value="ECO:0007669"/>
    <property type="project" value="InterPro"/>
</dbReference>
<keyword evidence="3" id="KW-0808">Transferase</keyword>
<evidence type="ECO:0000313" key="4">
    <source>
        <dbReference type="Proteomes" id="UP000032352"/>
    </source>
</evidence>